<feature type="transmembrane region" description="Helical" evidence="1">
    <location>
        <begin position="30"/>
        <end position="52"/>
    </location>
</feature>
<sequence length="442" mass="46613">MGAPVSAPPTQRGDAVRRMARSARTTPGRLGIIASALVVLSVLTGFVAALALQTKQDTISNLAEHREPLAAAAQQIYRSLSDADATASSAFLSGGLEPAALRERYEVDMAQAGAALAKAASDIGGIPEAEKQVDTLGQQLPVYAGLVETARTNNRFGLPIGAAYLREASTLMRTKLLPAAQELYRIDVGRLTDEQDDATSFPWLTVALTVVLLGALIVTQVHLTRKTNRLINVGLLVSTIAVGIGLIWGVAAGWVSAAAVGNARDDGSQQVDVLVQARIVALKCRADETLTLVARGDGAMYEKEWQELAPTISGAGGDKDLLVKAREAATDSTISEQVRGAVDNAQSWQEAHRKLRELDDGGQYEKAVEMAIGDKDDSAAKAFNRLDENLSGAIQKGREKFVEATSSAENALTGLVPGVAVLALIGAGGALVGIRQRLQEYR</sequence>
<evidence type="ECO:0000313" key="2">
    <source>
        <dbReference type="EMBL" id="RSM84301.1"/>
    </source>
</evidence>
<dbReference type="AlphaFoldDB" id="A0A428Z8H8"/>
<evidence type="ECO:0000256" key="1">
    <source>
        <dbReference type="SAM" id="Phobius"/>
    </source>
</evidence>
<protein>
    <recommendedName>
        <fullName evidence="4">Secreted protein</fullName>
    </recommendedName>
</protein>
<keyword evidence="1" id="KW-1133">Transmembrane helix</keyword>
<reference evidence="2 3" key="1">
    <citation type="submission" date="2018-05" db="EMBL/GenBank/DDBJ databases">
        <title>Evolution of GPA BGCs.</title>
        <authorList>
            <person name="Waglechner N."/>
            <person name="Wright G.D."/>
        </authorList>
    </citation>
    <scope>NUCLEOTIDE SEQUENCE [LARGE SCALE GENOMIC DNA]</scope>
    <source>
        <strain evidence="2 3">A82846</strain>
    </source>
</reference>
<name>A0A428Z8H8_KIBAR</name>
<feature type="transmembrane region" description="Helical" evidence="1">
    <location>
        <begin position="230"/>
        <end position="255"/>
    </location>
</feature>
<comment type="caution">
    <text evidence="2">The sequence shown here is derived from an EMBL/GenBank/DDBJ whole genome shotgun (WGS) entry which is preliminary data.</text>
</comment>
<evidence type="ECO:0008006" key="4">
    <source>
        <dbReference type="Google" id="ProtNLM"/>
    </source>
</evidence>
<feature type="transmembrane region" description="Helical" evidence="1">
    <location>
        <begin position="200"/>
        <end position="218"/>
    </location>
</feature>
<feature type="transmembrane region" description="Helical" evidence="1">
    <location>
        <begin position="415"/>
        <end position="434"/>
    </location>
</feature>
<keyword evidence="1" id="KW-0472">Membrane</keyword>
<dbReference type="EMBL" id="QHKI01000017">
    <property type="protein sequence ID" value="RSM84301.1"/>
    <property type="molecule type" value="Genomic_DNA"/>
</dbReference>
<proteinExistence type="predicted"/>
<organism evidence="2 3">
    <name type="scientific">Kibdelosporangium aridum</name>
    <dbReference type="NCBI Taxonomy" id="2030"/>
    <lineage>
        <taxon>Bacteria</taxon>
        <taxon>Bacillati</taxon>
        <taxon>Actinomycetota</taxon>
        <taxon>Actinomycetes</taxon>
        <taxon>Pseudonocardiales</taxon>
        <taxon>Pseudonocardiaceae</taxon>
        <taxon>Kibdelosporangium</taxon>
    </lineage>
</organism>
<dbReference type="Proteomes" id="UP000287547">
    <property type="component" value="Unassembled WGS sequence"/>
</dbReference>
<accession>A0A428Z8H8</accession>
<dbReference type="OrthoDB" id="3218196at2"/>
<keyword evidence="1" id="KW-0812">Transmembrane</keyword>
<gene>
    <name evidence="2" type="ORF">DMH04_21635</name>
</gene>
<evidence type="ECO:0000313" key="3">
    <source>
        <dbReference type="Proteomes" id="UP000287547"/>
    </source>
</evidence>